<dbReference type="RefSeq" id="WP_073577562.1">
    <property type="nucleotide sequence ID" value="NZ_AP018920.1"/>
</dbReference>
<comment type="caution">
    <text evidence="1">The sequence shown here is derived from an EMBL/GenBank/DDBJ whole genome shotgun (WGS) entry which is preliminary data.</text>
</comment>
<evidence type="ECO:0000313" key="2">
    <source>
        <dbReference type="Proteomes" id="UP000194360"/>
    </source>
</evidence>
<dbReference type="OrthoDB" id="4578693at2"/>
<name>A0A1L8QA76_PSEAH</name>
<dbReference type="Proteomes" id="UP000194360">
    <property type="component" value="Unassembled WGS sequence"/>
</dbReference>
<gene>
    <name evidence="1" type="ORF">BG845_05917</name>
</gene>
<accession>A0A1L8QA76</accession>
<proteinExistence type="predicted"/>
<protein>
    <submittedName>
        <fullName evidence="1">Uncharacterized protein</fullName>
    </submittedName>
</protein>
<dbReference type="EMBL" id="MIGB01000048">
    <property type="protein sequence ID" value="OSY35706.1"/>
    <property type="molecule type" value="Genomic_DNA"/>
</dbReference>
<sequence length="177" mass="19349">MAALLLIPSVDYAEVAVEQASEYLAHQRRYVGDPARNAPLLGIWVRRGLDAGLPTLFPGGGHETDTVLGPSGGPPPVVPMGIRTSAAVSGLWSLCWLDGPALRDAHDAHRRRRRILDLLVQPAHLADRASGRFFPVFAHTDCQETIEAQLTELGGRYPHLIAPQWYIDDSEQGICTR</sequence>
<reference evidence="1 2" key="1">
    <citation type="submission" date="2016-09" db="EMBL/GenBank/DDBJ databases">
        <title>Pseudonocardia autotrophica DSM535, a candidate organism with high potential of specific P450 cytochromes.</title>
        <authorList>
            <person name="Grumaz C."/>
            <person name="Vainshtein Y."/>
            <person name="Kirstahler P."/>
            <person name="Sohn K."/>
        </authorList>
    </citation>
    <scope>NUCLEOTIDE SEQUENCE [LARGE SCALE GENOMIC DNA]</scope>
    <source>
        <strain evidence="1 2">DSM 535</strain>
    </source>
</reference>
<organism evidence="1 2">
    <name type="scientific">Pseudonocardia autotrophica</name>
    <name type="common">Amycolata autotrophica</name>
    <name type="synonym">Nocardia autotrophica</name>
    <dbReference type="NCBI Taxonomy" id="2074"/>
    <lineage>
        <taxon>Bacteria</taxon>
        <taxon>Bacillati</taxon>
        <taxon>Actinomycetota</taxon>
        <taxon>Actinomycetes</taxon>
        <taxon>Pseudonocardiales</taxon>
        <taxon>Pseudonocardiaceae</taxon>
        <taxon>Pseudonocardia</taxon>
    </lineage>
</organism>
<dbReference type="AlphaFoldDB" id="A0A1L8QA76"/>
<evidence type="ECO:0000313" key="1">
    <source>
        <dbReference type="EMBL" id="OSY35706.1"/>
    </source>
</evidence>
<keyword evidence="2" id="KW-1185">Reference proteome</keyword>